<evidence type="ECO:0000313" key="2">
    <source>
        <dbReference type="Proteomes" id="UP001195483"/>
    </source>
</evidence>
<evidence type="ECO:0000313" key="1">
    <source>
        <dbReference type="EMBL" id="KAK3603781.1"/>
    </source>
</evidence>
<reference evidence="1" key="1">
    <citation type="journal article" date="2021" name="Genome Biol. Evol.">
        <title>A High-Quality Reference Genome for a Parasitic Bivalve with Doubly Uniparental Inheritance (Bivalvia: Unionida).</title>
        <authorList>
            <person name="Smith C.H."/>
        </authorList>
    </citation>
    <scope>NUCLEOTIDE SEQUENCE</scope>
    <source>
        <strain evidence="1">CHS0354</strain>
    </source>
</reference>
<reference evidence="1" key="2">
    <citation type="journal article" date="2021" name="Genome Biol. Evol.">
        <title>Developing a high-quality reference genome for a parasitic bivalve with doubly uniparental inheritance (Bivalvia: Unionida).</title>
        <authorList>
            <person name="Smith C.H."/>
        </authorList>
    </citation>
    <scope>NUCLEOTIDE SEQUENCE</scope>
    <source>
        <strain evidence="1">CHS0354</strain>
        <tissue evidence="1">Mantle</tissue>
    </source>
</reference>
<dbReference type="Proteomes" id="UP001195483">
    <property type="component" value="Unassembled WGS sequence"/>
</dbReference>
<organism evidence="1 2">
    <name type="scientific">Potamilus streckersoni</name>
    <dbReference type="NCBI Taxonomy" id="2493646"/>
    <lineage>
        <taxon>Eukaryota</taxon>
        <taxon>Metazoa</taxon>
        <taxon>Spiralia</taxon>
        <taxon>Lophotrochozoa</taxon>
        <taxon>Mollusca</taxon>
        <taxon>Bivalvia</taxon>
        <taxon>Autobranchia</taxon>
        <taxon>Heteroconchia</taxon>
        <taxon>Palaeoheterodonta</taxon>
        <taxon>Unionida</taxon>
        <taxon>Unionoidea</taxon>
        <taxon>Unionidae</taxon>
        <taxon>Ambleminae</taxon>
        <taxon>Lampsilini</taxon>
        <taxon>Potamilus</taxon>
    </lineage>
</organism>
<reference evidence="1" key="3">
    <citation type="submission" date="2023-05" db="EMBL/GenBank/DDBJ databases">
        <authorList>
            <person name="Smith C.H."/>
        </authorList>
    </citation>
    <scope>NUCLEOTIDE SEQUENCE</scope>
    <source>
        <strain evidence="1">CHS0354</strain>
        <tissue evidence="1">Mantle</tissue>
    </source>
</reference>
<gene>
    <name evidence="1" type="ORF">CHS0354_042785</name>
</gene>
<sequence length="70" mass="8479">MFGRFRKIRRRHQSVKLSKLAELLLALKKAPCRSTHETDVPMRFTFANLPQRIWKWTYDNPPKQKRDKVL</sequence>
<accession>A0AAE0W6Y7</accession>
<dbReference type="AlphaFoldDB" id="A0AAE0W6Y7"/>
<comment type="caution">
    <text evidence="1">The sequence shown here is derived from an EMBL/GenBank/DDBJ whole genome shotgun (WGS) entry which is preliminary data.</text>
</comment>
<protein>
    <submittedName>
        <fullName evidence="1">Uncharacterized protein</fullName>
    </submittedName>
</protein>
<proteinExistence type="predicted"/>
<name>A0AAE0W6Y7_9BIVA</name>
<keyword evidence="2" id="KW-1185">Reference proteome</keyword>
<dbReference type="EMBL" id="JAEAOA010002358">
    <property type="protein sequence ID" value="KAK3603781.1"/>
    <property type="molecule type" value="Genomic_DNA"/>
</dbReference>